<accession>A0A7S1QAG5</accession>
<gene>
    <name evidence="2" type="ORF">NDES1114_LOCUS19697</name>
</gene>
<reference evidence="2" key="1">
    <citation type="submission" date="2021-01" db="EMBL/GenBank/DDBJ databases">
        <authorList>
            <person name="Corre E."/>
            <person name="Pelletier E."/>
            <person name="Niang G."/>
            <person name="Scheremetjew M."/>
            <person name="Finn R."/>
            <person name="Kale V."/>
            <person name="Holt S."/>
            <person name="Cochrane G."/>
            <person name="Meng A."/>
            <person name="Brown T."/>
            <person name="Cohen L."/>
        </authorList>
    </citation>
    <scope>NUCLEOTIDE SEQUENCE</scope>
    <source>
        <strain evidence="2">CCAP 1951/1</strain>
    </source>
</reference>
<organism evidence="2">
    <name type="scientific">Neobodo designis</name>
    <name type="common">Flagellated protozoan</name>
    <name type="synonym">Bodo designis</name>
    <dbReference type="NCBI Taxonomy" id="312471"/>
    <lineage>
        <taxon>Eukaryota</taxon>
        <taxon>Discoba</taxon>
        <taxon>Euglenozoa</taxon>
        <taxon>Kinetoplastea</taxon>
        <taxon>Metakinetoplastina</taxon>
        <taxon>Neobodonida</taxon>
        <taxon>Neobodo</taxon>
    </lineage>
</organism>
<proteinExistence type="predicted"/>
<dbReference type="AlphaFoldDB" id="A0A7S1QAG5"/>
<feature type="compositionally biased region" description="Polar residues" evidence="1">
    <location>
        <begin position="342"/>
        <end position="357"/>
    </location>
</feature>
<feature type="region of interest" description="Disordered" evidence="1">
    <location>
        <begin position="342"/>
        <end position="390"/>
    </location>
</feature>
<sequence length="488" mass="54301">MAQQQDPYLVPAGAANCNNATVNAWIANIPGGMTNVVTNICDHDNEQHAEQVFNMIKWIFENRHAKALVNPKHVERLETKQQWANDILRAQMPREEQKKQALAKVMANRGDKNQDLVESVLFKLGVDAAGVKKLKDAKSLKDDNRTFLFVLGEVYDCPGLLSDFLDFLAKGAAHVFCEEYPTVKFRVIILATASKLHPTSKVYEYITTTLGTKVALEEWANKEKSSDEEAVLAYLVALYFCCASHHLPLTLSEMVVYLMNPENVMHRNLEIATIKEYCTEKLKCGITPLQSVQARLRQYETHLPADFDTGAMTKPGKWPDLVQQALRPATNLGDLRIEATSGESETNSILNGPHTSITRAGGRADSAAGSTAAPTMKSTKSRTTAVGRHQNAESMQLVQKLSPITNEAERLQAFAKLSWGQKRRLGSGTCSLCGHDYGEDHFHQPGQECPVYKTHPMAASVHSLPMQYPVYVRLGWAQKQPESEKRQP</sequence>
<protein>
    <submittedName>
        <fullName evidence="2">Uncharacterized protein</fullName>
    </submittedName>
</protein>
<evidence type="ECO:0000313" key="2">
    <source>
        <dbReference type="EMBL" id="CAD9125627.1"/>
    </source>
</evidence>
<name>A0A7S1QAG5_NEODS</name>
<dbReference type="EMBL" id="HBGF01029664">
    <property type="protein sequence ID" value="CAD9125627.1"/>
    <property type="molecule type" value="Transcribed_RNA"/>
</dbReference>
<evidence type="ECO:0000256" key="1">
    <source>
        <dbReference type="SAM" id="MobiDB-lite"/>
    </source>
</evidence>
<feature type="compositionally biased region" description="Low complexity" evidence="1">
    <location>
        <begin position="358"/>
        <end position="373"/>
    </location>
</feature>